<dbReference type="Pfam" id="PF01817">
    <property type="entry name" value="CM_2"/>
    <property type="match status" value="1"/>
</dbReference>
<dbReference type="Gene3D" id="3.20.20.70">
    <property type="entry name" value="Aldolase class I"/>
    <property type="match status" value="1"/>
</dbReference>
<sequence length="366" mass="41282">MQPKLKTVPMRDWNLGLDDFVVISGPCSAENEEQVLNTARDVAKSDKVKVLRAGIWKPRTRPNSFEGVGEIGLKWLKKAKEETGLPIAVEVANAQHVELCLKYDVDILWVGARTTVNPFSVQEIADALKGIDIPVMVKNPINPDLQLWIGALERINQAGITKLAAIHRGFSSFEKGPFRNIPKWELPIELMRVCPEIEIICDPSHIAGNRDLIPFISQKAIDMDMHGLMIESHIQPKIALSDAKQQVKPAQLVTLLDELTIRKPSSQNPEFKSLLDELRSEIDEIDEGIIQSLGTRMGISEKIGEYKRDNDVTILQVNRWDEIIRNRLNLAKALGLSETFMNKLLAIIHEESIRRQTDVMNRELAK</sequence>
<dbReference type="EMBL" id="JAUJEA010000006">
    <property type="protein sequence ID" value="MDN5203144.1"/>
    <property type="molecule type" value="Genomic_DNA"/>
</dbReference>
<dbReference type="Pfam" id="PF00793">
    <property type="entry name" value="DAHP_synth_1"/>
    <property type="match status" value="1"/>
</dbReference>
<dbReference type="SMART" id="SM00830">
    <property type="entry name" value="CM_2"/>
    <property type="match status" value="1"/>
</dbReference>
<dbReference type="InterPro" id="IPR013785">
    <property type="entry name" value="Aldolase_TIM"/>
</dbReference>
<dbReference type="EC" id="5.4.99.5" evidence="1"/>
<feature type="domain" description="Chorismate mutase" evidence="3">
    <location>
        <begin position="269"/>
        <end position="360"/>
    </location>
</feature>
<dbReference type="InterPro" id="IPR002701">
    <property type="entry name" value="CM_II_prokaryot"/>
</dbReference>
<dbReference type="InterPro" id="IPR052899">
    <property type="entry name" value="Class-I_DAHP_synthase"/>
</dbReference>
<dbReference type="PANTHER" id="PTHR43018:SF1">
    <property type="entry name" value="PROTEIN AROA(G)"/>
    <property type="match status" value="1"/>
</dbReference>
<reference evidence="4" key="1">
    <citation type="submission" date="2023-06" db="EMBL/GenBank/DDBJ databases">
        <title>Genomic of Parafulvivirga corallium.</title>
        <authorList>
            <person name="Wang G."/>
        </authorList>
    </citation>
    <scope>NUCLEOTIDE SEQUENCE</scope>
    <source>
        <strain evidence="4">BMA10</strain>
    </source>
</reference>
<protein>
    <recommendedName>
        <fullName evidence="1">chorismate mutase</fullName>
        <ecNumber evidence="1">5.4.99.5</ecNumber>
    </recommendedName>
</protein>
<evidence type="ECO:0000259" key="3">
    <source>
        <dbReference type="PROSITE" id="PS51168"/>
    </source>
</evidence>
<evidence type="ECO:0000256" key="1">
    <source>
        <dbReference type="ARBA" id="ARBA00012404"/>
    </source>
</evidence>
<dbReference type="InterPro" id="IPR036263">
    <property type="entry name" value="Chorismate_II_sf"/>
</dbReference>
<dbReference type="PANTHER" id="PTHR43018">
    <property type="entry name" value="PHOSPHO-2-DEHYDRO-3-DEOXYHEPTONATE ALDOLASE"/>
    <property type="match status" value="1"/>
</dbReference>
<dbReference type="SUPFAM" id="SSF48600">
    <property type="entry name" value="Chorismate mutase II"/>
    <property type="match status" value="1"/>
</dbReference>
<dbReference type="InterPro" id="IPR036979">
    <property type="entry name" value="CM_dom_sf"/>
</dbReference>
<dbReference type="Proteomes" id="UP001172082">
    <property type="component" value="Unassembled WGS sequence"/>
</dbReference>
<dbReference type="PROSITE" id="PS51168">
    <property type="entry name" value="CHORISMATE_MUT_2"/>
    <property type="match status" value="1"/>
</dbReference>
<dbReference type="Gene3D" id="1.20.59.10">
    <property type="entry name" value="Chorismate mutase"/>
    <property type="match status" value="1"/>
</dbReference>
<evidence type="ECO:0000313" key="4">
    <source>
        <dbReference type="EMBL" id="MDN5203144.1"/>
    </source>
</evidence>
<dbReference type="SUPFAM" id="SSF51569">
    <property type="entry name" value="Aldolase"/>
    <property type="match status" value="1"/>
</dbReference>
<keyword evidence="2" id="KW-0808">Transferase</keyword>
<evidence type="ECO:0000313" key="5">
    <source>
        <dbReference type="Proteomes" id="UP001172082"/>
    </source>
</evidence>
<comment type="caution">
    <text evidence="4">The sequence shown here is derived from an EMBL/GenBank/DDBJ whole genome shotgun (WGS) entry which is preliminary data.</text>
</comment>
<accession>A0ABT8KSG2</accession>
<evidence type="ECO:0000256" key="2">
    <source>
        <dbReference type="ARBA" id="ARBA00022679"/>
    </source>
</evidence>
<proteinExistence type="predicted"/>
<dbReference type="InterPro" id="IPR006218">
    <property type="entry name" value="DAHP1/KDSA"/>
</dbReference>
<organism evidence="4 5">
    <name type="scientific">Splendidivirga corallicola</name>
    <dbReference type="NCBI Taxonomy" id="3051826"/>
    <lineage>
        <taxon>Bacteria</taxon>
        <taxon>Pseudomonadati</taxon>
        <taxon>Bacteroidota</taxon>
        <taxon>Cytophagia</taxon>
        <taxon>Cytophagales</taxon>
        <taxon>Splendidivirgaceae</taxon>
        <taxon>Splendidivirga</taxon>
    </lineage>
</organism>
<dbReference type="GO" id="GO:0004106">
    <property type="term" value="F:chorismate mutase activity"/>
    <property type="evidence" value="ECO:0007669"/>
    <property type="project" value="UniProtKB-EC"/>
</dbReference>
<keyword evidence="5" id="KW-1185">Reference proteome</keyword>
<gene>
    <name evidence="4" type="ORF">QQ008_17270</name>
</gene>
<keyword evidence="4" id="KW-0413">Isomerase</keyword>
<dbReference type="RefSeq" id="WP_346753166.1">
    <property type="nucleotide sequence ID" value="NZ_JAUJEA010000006.1"/>
</dbReference>
<name>A0ABT8KSG2_9BACT</name>